<comment type="caution">
    <text evidence="1">The sequence shown here is derived from an EMBL/GenBank/DDBJ whole genome shotgun (WGS) entry which is preliminary data.</text>
</comment>
<accession>A0ABQ3CB87</accession>
<proteinExistence type="predicted"/>
<protein>
    <submittedName>
        <fullName evidence="1">Uncharacterized protein</fullName>
    </submittedName>
</protein>
<dbReference type="EMBL" id="BMUW01000028">
    <property type="protein sequence ID" value="GGZ82708.1"/>
    <property type="molecule type" value="Genomic_DNA"/>
</dbReference>
<gene>
    <name evidence="1" type="ORF">GCM10010328_66410</name>
</gene>
<organism evidence="1 2">
    <name type="scientific">Streptomyces rubiginosohelvolus</name>
    <dbReference type="NCBI Taxonomy" id="67362"/>
    <lineage>
        <taxon>Bacteria</taxon>
        <taxon>Bacillati</taxon>
        <taxon>Actinomycetota</taxon>
        <taxon>Actinomycetes</taxon>
        <taxon>Kitasatosporales</taxon>
        <taxon>Streptomycetaceae</taxon>
        <taxon>Streptomyces</taxon>
    </lineage>
</organism>
<dbReference type="Proteomes" id="UP000624183">
    <property type="component" value="Unassembled WGS sequence"/>
</dbReference>
<evidence type="ECO:0000313" key="2">
    <source>
        <dbReference type="Proteomes" id="UP000624183"/>
    </source>
</evidence>
<keyword evidence="2" id="KW-1185">Reference proteome</keyword>
<evidence type="ECO:0000313" key="1">
    <source>
        <dbReference type="EMBL" id="GGZ82708.1"/>
    </source>
</evidence>
<sequence>MTAQTAWPENVIARYLADAGKALADPTITVDLSEDPDTISGVLGVCRGCGSTLANSSYYGHPDLITGRHWAQEHAETCRAIPKPA</sequence>
<reference evidence="2" key="1">
    <citation type="journal article" date="2019" name="Int. J. Syst. Evol. Microbiol.">
        <title>The Global Catalogue of Microorganisms (GCM) 10K type strain sequencing project: providing services to taxonomists for standard genome sequencing and annotation.</title>
        <authorList>
            <consortium name="The Broad Institute Genomics Platform"/>
            <consortium name="The Broad Institute Genome Sequencing Center for Infectious Disease"/>
            <person name="Wu L."/>
            <person name="Ma J."/>
        </authorList>
    </citation>
    <scope>NUCLEOTIDE SEQUENCE [LARGE SCALE GENOMIC DNA]</scope>
    <source>
        <strain evidence="2">JCM 4602</strain>
    </source>
</reference>
<name>A0ABQ3CB87_9ACTN</name>